<name>A0AAW1QYL3_9CHLO</name>
<feature type="binding site" evidence="5">
    <location>
        <position position="644"/>
    </location>
    <ligand>
        <name>Zn(2+)</name>
        <dbReference type="ChEBI" id="CHEBI:29105"/>
    </ligand>
</feature>
<keyword evidence="2 5" id="KW-0819">tRNA processing</keyword>
<feature type="domain" description="tRNA-guanine(15) transglycosylase-like" evidence="7">
    <location>
        <begin position="15"/>
        <end position="288"/>
    </location>
</feature>
<dbReference type="SUPFAM" id="SSF51713">
    <property type="entry name" value="tRNA-guanine transglycosylase"/>
    <property type="match status" value="2"/>
</dbReference>
<comment type="similarity">
    <text evidence="5">Belongs to the queuine tRNA-ribosyltransferase family. QTRT2 subfamily.</text>
</comment>
<dbReference type="NCBIfam" id="TIGR00449">
    <property type="entry name" value="tgt_general"/>
    <property type="match status" value="2"/>
</dbReference>
<comment type="caution">
    <text evidence="8">The sequence shown here is derived from an EMBL/GenBank/DDBJ whole genome shotgun (WGS) entry which is preliminary data.</text>
</comment>
<feature type="domain" description="tRNA-guanine(15) transglycosylase-like" evidence="7">
    <location>
        <begin position="620"/>
        <end position="697"/>
    </location>
</feature>
<evidence type="ECO:0000313" key="9">
    <source>
        <dbReference type="Proteomes" id="UP001438707"/>
    </source>
</evidence>
<evidence type="ECO:0000256" key="4">
    <source>
        <dbReference type="ARBA" id="ARBA00022833"/>
    </source>
</evidence>
<dbReference type="GO" id="GO:0046872">
    <property type="term" value="F:metal ion binding"/>
    <property type="evidence" value="ECO:0007669"/>
    <property type="project" value="UniProtKB-KW"/>
</dbReference>
<dbReference type="InterPro" id="IPR050852">
    <property type="entry name" value="Queuine_tRNA-ribosyltrfase"/>
</dbReference>
<dbReference type="Proteomes" id="UP001438707">
    <property type="component" value="Unassembled WGS sequence"/>
</dbReference>
<comment type="subunit">
    <text evidence="5">Heterodimer of a catalytic subunit and an accessory subunit.</text>
</comment>
<evidence type="ECO:0000256" key="2">
    <source>
        <dbReference type="ARBA" id="ARBA00022694"/>
    </source>
</evidence>
<proteinExistence type="inferred from homology"/>
<feature type="binding site" evidence="5">
    <location>
        <position position="670"/>
    </location>
    <ligand>
        <name>Zn(2+)</name>
        <dbReference type="ChEBI" id="CHEBI:29105"/>
    </ligand>
</feature>
<feature type="compositionally biased region" description="Polar residues" evidence="6">
    <location>
        <begin position="367"/>
        <end position="377"/>
    </location>
</feature>
<dbReference type="GO" id="GO:0005737">
    <property type="term" value="C:cytoplasm"/>
    <property type="evidence" value="ECO:0007669"/>
    <property type="project" value="UniProtKB-SubCell"/>
</dbReference>
<feature type="binding site" evidence="5">
    <location>
        <position position="641"/>
    </location>
    <ligand>
        <name>Zn(2+)</name>
        <dbReference type="ChEBI" id="CHEBI:29105"/>
    </ligand>
</feature>
<keyword evidence="4 5" id="KW-0862">Zinc</keyword>
<evidence type="ECO:0000256" key="1">
    <source>
        <dbReference type="ARBA" id="ARBA00022490"/>
    </source>
</evidence>
<protein>
    <recommendedName>
        <fullName evidence="5">Queuine tRNA-ribosyltransferase accessory subunit 2</fullName>
    </recommendedName>
    <alternativeName>
        <fullName evidence="5">Queuine tRNA-ribosyltransferase domain-containing protein 1</fullName>
    </alternativeName>
</protein>
<reference evidence="8 9" key="1">
    <citation type="journal article" date="2024" name="Nat. Commun.">
        <title>Phylogenomics reveals the evolutionary origins of lichenization in chlorophyte algae.</title>
        <authorList>
            <person name="Puginier C."/>
            <person name="Libourel C."/>
            <person name="Otte J."/>
            <person name="Skaloud P."/>
            <person name="Haon M."/>
            <person name="Grisel S."/>
            <person name="Petersen M."/>
            <person name="Berrin J.G."/>
            <person name="Delaux P.M."/>
            <person name="Dal Grande F."/>
            <person name="Keller J."/>
        </authorList>
    </citation>
    <scope>NUCLEOTIDE SEQUENCE [LARGE SCALE GENOMIC DNA]</scope>
    <source>
        <strain evidence="8 9">SAG 2145</strain>
    </source>
</reference>
<dbReference type="Pfam" id="PF01702">
    <property type="entry name" value="TGT"/>
    <property type="match status" value="2"/>
</dbReference>
<evidence type="ECO:0000259" key="7">
    <source>
        <dbReference type="Pfam" id="PF01702"/>
    </source>
</evidence>
<dbReference type="GO" id="GO:0008479">
    <property type="term" value="F:tRNA-guanosine(34) queuine transglycosylase activity"/>
    <property type="evidence" value="ECO:0007669"/>
    <property type="project" value="UniProtKB-UniRule"/>
</dbReference>
<feature type="region of interest" description="Disordered" evidence="6">
    <location>
        <begin position="477"/>
        <end position="616"/>
    </location>
</feature>
<evidence type="ECO:0000256" key="6">
    <source>
        <dbReference type="SAM" id="MobiDB-lite"/>
    </source>
</evidence>
<feature type="compositionally biased region" description="Polar residues" evidence="6">
    <location>
        <begin position="525"/>
        <end position="555"/>
    </location>
</feature>
<keyword evidence="3 5" id="KW-0479">Metal-binding</keyword>
<gene>
    <name evidence="8" type="ORF">WJX74_000832</name>
</gene>
<feature type="compositionally biased region" description="Low complexity" evidence="6">
    <location>
        <begin position="302"/>
        <end position="314"/>
    </location>
</feature>
<dbReference type="InterPro" id="IPR028592">
    <property type="entry name" value="QTRTD1"/>
</dbReference>
<comment type="subcellular location">
    <subcellularLocation>
        <location evidence="5">Cytoplasm</location>
    </subcellularLocation>
</comment>
<dbReference type="PANTHER" id="PTHR46064:SF1">
    <property type="entry name" value="QUEUINE TRNA-RIBOSYLTRANSFERASE ACCESSORY SUBUNIT 2"/>
    <property type="match status" value="1"/>
</dbReference>
<dbReference type="GO" id="GO:0006400">
    <property type="term" value="P:tRNA modification"/>
    <property type="evidence" value="ECO:0007669"/>
    <property type="project" value="InterPro"/>
</dbReference>
<evidence type="ECO:0000256" key="3">
    <source>
        <dbReference type="ARBA" id="ARBA00022723"/>
    </source>
</evidence>
<feature type="region of interest" description="Disordered" evidence="6">
    <location>
        <begin position="363"/>
        <end position="416"/>
    </location>
</feature>
<feature type="region of interest" description="Disordered" evidence="6">
    <location>
        <begin position="293"/>
        <end position="325"/>
    </location>
</feature>
<dbReference type="Gene3D" id="3.20.20.105">
    <property type="entry name" value="Queuine tRNA-ribosyltransferase-like"/>
    <property type="match status" value="2"/>
</dbReference>
<keyword evidence="1 5" id="KW-0963">Cytoplasm</keyword>
<dbReference type="InterPro" id="IPR036511">
    <property type="entry name" value="TGT-like_sf"/>
</dbReference>
<keyword evidence="9" id="KW-1185">Reference proteome</keyword>
<dbReference type="AlphaFoldDB" id="A0AAW1QYL3"/>
<evidence type="ECO:0000256" key="5">
    <source>
        <dbReference type="HAMAP-Rule" id="MF_03043"/>
    </source>
</evidence>
<dbReference type="PANTHER" id="PTHR46064">
    <property type="entry name" value="QUEUINE TRNA-RIBOSYLTRANSFERASE ACCESSORY SUBUNIT 2"/>
    <property type="match status" value="1"/>
</dbReference>
<comment type="function">
    <text evidence="5">Non-catalytic subunit of the queuine tRNA-ribosyltransferase (TGT) that catalyzes the base-exchange of a guanine (G) residue with queuine (Q) at position 34 (anticodon wobble position) in tRNAs with GU(N) anticodons (tRNA-Asp, -Asn, -His and -Tyr), resulting in the hypermodified nucleoside queuosine (7-(((4,5-cis-dihydroxy-2-cyclopenten-1-yl)amino)methyl)-7-deazaguanosine).</text>
</comment>
<dbReference type="EMBL" id="JALJOS010000020">
    <property type="protein sequence ID" value="KAK9826531.1"/>
    <property type="molecule type" value="Genomic_DNA"/>
</dbReference>
<accession>A0AAW1QYL3</accession>
<dbReference type="InterPro" id="IPR002616">
    <property type="entry name" value="tRNA_ribo_trans-like"/>
</dbReference>
<dbReference type="HAMAP" id="MF_03043">
    <property type="entry name" value="QTRT2"/>
    <property type="match status" value="1"/>
</dbReference>
<feature type="binding site" evidence="5">
    <location>
        <position position="639"/>
    </location>
    <ligand>
        <name>Zn(2+)</name>
        <dbReference type="ChEBI" id="CHEBI:29105"/>
    </ligand>
</feature>
<comment type="cofactor">
    <cofactor evidence="5">
        <name>Zn(2+)</name>
        <dbReference type="ChEBI" id="CHEBI:29105"/>
    </cofactor>
    <text evidence="5">Binds 1 zinc ion per subunit.</text>
</comment>
<sequence length="707" mass="74292">MTRVRVFEIEASSQQARTGLIHTAHGTLKTPAMLLYTRRGGLLNLTPDMAATLPLPHAMQLDLYSFMQDSGLVYPEGCTTGIHVFGGGLTCPIMALGRELLHDSSSTGKGSRNGVFLPTHAGLRMITPGVQMEAAKKMQPDAMAALSTEVPAAASRKATNEAAKRSIRWLDECLQAMAQDKRLQKSTQMWAAVQGGRHLDLRADHAAAAATRKGISGFVIGGLHTGETLEQRQQMLQTSIAALPQDVPRMASGMGSTPEDIMQAVSQGVDLIDGSMAILATLKGHALCLGHGTRESCPPQPSAQSATAASSQNPDQALNGAPAVALGPPSDCAGIQASVADSDQTGATSRTEQNVVGCCKQDGDAAQTGSANSSTAEPTLPEAGSKGALQADSAGSSSADPTLPGRHTAGASRSGTQAVEELNHLSIEQPSCTGMSNEASTPHAASLDAADACTAQPDRNQSYPSMAISSLPDRTTMQPKLHETPANDLFDGARLPVSGSSMLPDDSEAASHSEQQQQQQRQHALGSSNSPCISNDIVSAGSTSHVSQAQHNMLASENGAANKGKSAAKKERQQSTRSESVNAIRPAPLCSGPGTAKRSAARFRHEPEASVTDAGDPPWAVNLWRSVHARDTKPLVPGCRCYACTRHTRAYLHHLLQTQEMVAQVLLELHNSHQALHFFQAMREAIEQDSLPQHVQRLGTATVVGGV</sequence>
<organism evidence="8 9">
    <name type="scientific">Apatococcus lobatus</name>
    <dbReference type="NCBI Taxonomy" id="904363"/>
    <lineage>
        <taxon>Eukaryota</taxon>
        <taxon>Viridiplantae</taxon>
        <taxon>Chlorophyta</taxon>
        <taxon>core chlorophytes</taxon>
        <taxon>Trebouxiophyceae</taxon>
        <taxon>Chlorellales</taxon>
        <taxon>Chlorellaceae</taxon>
        <taxon>Apatococcus</taxon>
    </lineage>
</organism>
<evidence type="ECO:0000313" key="8">
    <source>
        <dbReference type="EMBL" id="KAK9826531.1"/>
    </source>
</evidence>